<keyword evidence="2" id="KW-1185">Reference proteome</keyword>
<organism evidence="1 2">
    <name type="scientific">Nematostella vectensis</name>
    <name type="common">Starlet sea anemone</name>
    <dbReference type="NCBI Taxonomy" id="45351"/>
    <lineage>
        <taxon>Eukaryota</taxon>
        <taxon>Metazoa</taxon>
        <taxon>Cnidaria</taxon>
        <taxon>Anthozoa</taxon>
        <taxon>Hexacorallia</taxon>
        <taxon>Actiniaria</taxon>
        <taxon>Edwardsiidae</taxon>
        <taxon>Nematostella</taxon>
    </lineage>
</organism>
<dbReference type="InParanoid" id="A7SYE3"/>
<dbReference type="PhylomeDB" id="A7SYE3"/>
<dbReference type="Proteomes" id="UP000001593">
    <property type="component" value="Unassembled WGS sequence"/>
</dbReference>
<accession>A7SYE3</accession>
<dbReference type="HOGENOM" id="CLU_3130257_0_0_1"/>
<reference evidence="1 2" key="1">
    <citation type="journal article" date="2007" name="Science">
        <title>Sea anemone genome reveals ancestral eumetazoan gene repertoire and genomic organization.</title>
        <authorList>
            <person name="Putnam N.H."/>
            <person name="Srivastava M."/>
            <person name="Hellsten U."/>
            <person name="Dirks B."/>
            <person name="Chapman J."/>
            <person name="Salamov A."/>
            <person name="Terry A."/>
            <person name="Shapiro H."/>
            <person name="Lindquist E."/>
            <person name="Kapitonov V.V."/>
            <person name="Jurka J."/>
            <person name="Genikhovich G."/>
            <person name="Grigoriev I.V."/>
            <person name="Lucas S.M."/>
            <person name="Steele R.E."/>
            <person name="Finnerty J.R."/>
            <person name="Technau U."/>
            <person name="Martindale M.Q."/>
            <person name="Rokhsar D.S."/>
        </authorList>
    </citation>
    <scope>NUCLEOTIDE SEQUENCE [LARGE SCALE GENOMIC DNA]</scope>
    <source>
        <strain evidence="2">CH2 X CH6</strain>
    </source>
</reference>
<evidence type="ECO:0000313" key="1">
    <source>
        <dbReference type="EMBL" id="EDO31270.1"/>
    </source>
</evidence>
<dbReference type="EMBL" id="DS469919">
    <property type="protein sequence ID" value="EDO31270.1"/>
    <property type="molecule type" value="Genomic_DNA"/>
</dbReference>
<name>A7SYE3_NEMVE</name>
<gene>
    <name evidence="1" type="ORF">NEMVEDRAFT_v1g137805</name>
</gene>
<protein>
    <submittedName>
        <fullName evidence="1">Uncharacterized protein</fullName>
    </submittedName>
</protein>
<evidence type="ECO:0000313" key="2">
    <source>
        <dbReference type="Proteomes" id="UP000001593"/>
    </source>
</evidence>
<dbReference type="AlphaFoldDB" id="A7SYE3"/>
<proteinExistence type="predicted"/>
<feature type="non-terminal residue" evidence="1">
    <location>
        <position position="1"/>
    </location>
</feature>
<sequence length="56" mass="6566">YRTSSLEHGYSSAHLLMSRHLRTTLPIVQDQLKASNINLHCFKERDESTKLRQKNL</sequence>